<keyword evidence="2" id="KW-0472">Membrane</keyword>
<dbReference type="Pfam" id="PF03577">
    <property type="entry name" value="Peptidase_C69"/>
    <property type="match status" value="1"/>
</dbReference>
<evidence type="ECO:0000313" key="4">
    <source>
        <dbReference type="Proteomes" id="UP001146120"/>
    </source>
</evidence>
<evidence type="ECO:0008006" key="5">
    <source>
        <dbReference type="Google" id="ProtNLM"/>
    </source>
</evidence>
<accession>A0AAV2YHQ5</accession>
<dbReference type="PANTHER" id="PTHR12994:SF17">
    <property type="entry name" value="LD30995P"/>
    <property type="match status" value="1"/>
</dbReference>
<evidence type="ECO:0000256" key="1">
    <source>
        <dbReference type="ARBA" id="ARBA00005705"/>
    </source>
</evidence>
<dbReference type="Proteomes" id="UP001146120">
    <property type="component" value="Unassembled WGS sequence"/>
</dbReference>
<dbReference type="GO" id="GO:0016805">
    <property type="term" value="F:dipeptidase activity"/>
    <property type="evidence" value="ECO:0007669"/>
    <property type="project" value="InterPro"/>
</dbReference>
<protein>
    <recommendedName>
        <fullName evidence="5">Dipeptidase</fullName>
    </recommendedName>
</protein>
<feature type="transmembrane region" description="Helical" evidence="2">
    <location>
        <begin position="595"/>
        <end position="614"/>
    </location>
</feature>
<proteinExistence type="inferred from homology"/>
<evidence type="ECO:0000256" key="2">
    <source>
        <dbReference type="SAM" id="Phobius"/>
    </source>
</evidence>
<reference evidence="3" key="2">
    <citation type="journal article" date="2023" name="Microbiol Resour">
        <title>Decontamination and Annotation of the Draft Genome Sequence of the Oomycete Lagenidium giganteum ARSEF 373.</title>
        <authorList>
            <person name="Morgan W.R."/>
            <person name="Tartar A."/>
        </authorList>
    </citation>
    <scope>NUCLEOTIDE SEQUENCE</scope>
    <source>
        <strain evidence="3">ARSEF 373</strain>
    </source>
</reference>
<keyword evidence="2" id="KW-1133">Transmembrane helix</keyword>
<dbReference type="AlphaFoldDB" id="A0AAV2YHQ5"/>
<keyword evidence="4" id="KW-1185">Reference proteome</keyword>
<name>A0AAV2YHQ5_9STRA</name>
<comment type="caution">
    <text evidence="3">The sequence shown here is derived from an EMBL/GenBank/DDBJ whole genome shotgun (WGS) entry which is preliminary data.</text>
</comment>
<keyword evidence="2" id="KW-0812">Transmembrane</keyword>
<evidence type="ECO:0000313" key="3">
    <source>
        <dbReference type="EMBL" id="DAZ92584.1"/>
    </source>
</evidence>
<organism evidence="3 4">
    <name type="scientific">Lagenidium giganteum</name>
    <dbReference type="NCBI Taxonomy" id="4803"/>
    <lineage>
        <taxon>Eukaryota</taxon>
        <taxon>Sar</taxon>
        <taxon>Stramenopiles</taxon>
        <taxon>Oomycota</taxon>
        <taxon>Peronosporomycetes</taxon>
        <taxon>Pythiales</taxon>
        <taxon>Pythiaceae</taxon>
    </lineage>
</organism>
<sequence length="627" mass="68673">MAARQCHVAACTMIAVGKGATSDGSVMVSHTDDAGGDTGDLRLVRIPAQTHAADAKRPVYRLFGGYPRMVTPERADAYAVQDGQVVNKPLGSIDQVPRTFGYLEQDYGLINDVQLSIGESTCNSKTYGWSSDLPYGHNLFSIGELTRVALERCDSARCAIQLMGDLAVQHGFYGDYSGTPEAPGHGSGEGLGIADKYGEVWIFHVLTGPNNASAVWAAQGLPDTHVTVIPNHFIIQELNLTDSDNFLASDNVMSFAQEMGWWKPEDGPFNFERAYTFPPPLDEPTLFIDGRTWRVFDRFAPSLQLQLELGYVHQKPVYPFSVAVDKPVEPEDIMDLLRDHYEGTKYDMTKGTAAGPFGNPVRYSGVTPGVRGAWQRSISLHRTLFSFVAQARPHLPDALGGIAWYGQSAPHGTVYVPFSCAQASVPQSYLEGKQSRFSTASAWWAFDFVNNWSSLRFDAISVDVRAAIKRLQTEAITRQQRFTQELADADPSMLVQQLEEENNAFAASVVEQWWALAWDLVSKFSDGFITTGEEEGAMASPGYPAAWLTTTNFASWPTVSDPTAAPPAEHAVTAEDAHVDDNAAASDNASTRATLAVALCLGVVVGILLTLLVLRRRHHRRMLYEPI</sequence>
<dbReference type="GO" id="GO:0006508">
    <property type="term" value="P:proteolysis"/>
    <property type="evidence" value="ECO:0007669"/>
    <property type="project" value="InterPro"/>
</dbReference>
<dbReference type="GO" id="GO:0070004">
    <property type="term" value="F:cysteine-type exopeptidase activity"/>
    <property type="evidence" value="ECO:0007669"/>
    <property type="project" value="InterPro"/>
</dbReference>
<dbReference type="InterPro" id="IPR005322">
    <property type="entry name" value="Peptidase_C69"/>
</dbReference>
<dbReference type="EMBL" id="DAKRPA010000435">
    <property type="protein sequence ID" value="DAZ92584.1"/>
    <property type="molecule type" value="Genomic_DNA"/>
</dbReference>
<comment type="similarity">
    <text evidence="1">Belongs to the peptidase C69 family. Secernin subfamily.</text>
</comment>
<dbReference type="PANTHER" id="PTHR12994">
    <property type="entry name" value="SECERNIN"/>
    <property type="match status" value="1"/>
</dbReference>
<reference evidence="3" key="1">
    <citation type="submission" date="2022-11" db="EMBL/GenBank/DDBJ databases">
        <authorList>
            <person name="Morgan W.R."/>
            <person name="Tartar A."/>
        </authorList>
    </citation>
    <scope>NUCLEOTIDE SEQUENCE</scope>
    <source>
        <strain evidence="3">ARSEF 373</strain>
    </source>
</reference>
<gene>
    <name evidence="3" type="ORF">N0F65_012814</name>
</gene>